<comment type="cofactor">
    <cofactor evidence="1">
        <name>a divalent metal cation</name>
        <dbReference type="ChEBI" id="CHEBI:60240"/>
    </cofactor>
</comment>
<keyword evidence="7" id="KW-1185">Reference proteome</keyword>
<dbReference type="InterPro" id="IPR027806">
    <property type="entry name" value="HARBI1_dom"/>
</dbReference>
<gene>
    <name evidence="6" type="ORF">Pcinc_023312</name>
</gene>
<evidence type="ECO:0000259" key="5">
    <source>
        <dbReference type="Pfam" id="PF13613"/>
    </source>
</evidence>
<organism evidence="6 7">
    <name type="scientific">Petrolisthes cinctipes</name>
    <name type="common">Flat porcelain crab</name>
    <dbReference type="NCBI Taxonomy" id="88211"/>
    <lineage>
        <taxon>Eukaryota</taxon>
        <taxon>Metazoa</taxon>
        <taxon>Ecdysozoa</taxon>
        <taxon>Arthropoda</taxon>
        <taxon>Crustacea</taxon>
        <taxon>Multicrustacea</taxon>
        <taxon>Malacostraca</taxon>
        <taxon>Eumalacostraca</taxon>
        <taxon>Eucarida</taxon>
        <taxon>Decapoda</taxon>
        <taxon>Pleocyemata</taxon>
        <taxon>Anomura</taxon>
        <taxon>Galatheoidea</taxon>
        <taxon>Porcellanidae</taxon>
        <taxon>Petrolisthes</taxon>
    </lineage>
</organism>
<feature type="domain" description="DDE Tnp4" evidence="4">
    <location>
        <begin position="251"/>
        <end position="392"/>
    </location>
</feature>
<dbReference type="Pfam" id="PF13613">
    <property type="entry name" value="HTH_Tnp_4"/>
    <property type="match status" value="1"/>
</dbReference>
<feature type="region of interest" description="Disordered" evidence="3">
    <location>
        <begin position="1"/>
        <end position="35"/>
    </location>
</feature>
<keyword evidence="2" id="KW-0479">Metal-binding</keyword>
<dbReference type="Proteomes" id="UP001286313">
    <property type="component" value="Unassembled WGS sequence"/>
</dbReference>
<comment type="caution">
    <text evidence="6">The sequence shown here is derived from an EMBL/GenBank/DDBJ whole genome shotgun (WGS) entry which is preliminary data.</text>
</comment>
<dbReference type="AlphaFoldDB" id="A0AAE1FD87"/>
<dbReference type="EMBL" id="JAWQEG010002498">
    <property type="protein sequence ID" value="KAK3871546.1"/>
    <property type="molecule type" value="Genomic_DNA"/>
</dbReference>
<evidence type="ECO:0000313" key="7">
    <source>
        <dbReference type="Proteomes" id="UP001286313"/>
    </source>
</evidence>
<name>A0AAE1FD87_PETCI</name>
<evidence type="ECO:0000256" key="2">
    <source>
        <dbReference type="ARBA" id="ARBA00022723"/>
    </source>
</evidence>
<evidence type="ECO:0000259" key="4">
    <source>
        <dbReference type="Pfam" id="PF13359"/>
    </source>
</evidence>
<feature type="domain" description="Transposase Helix-turn-helix" evidence="5">
    <location>
        <begin position="171"/>
        <end position="221"/>
    </location>
</feature>
<evidence type="ECO:0000256" key="3">
    <source>
        <dbReference type="SAM" id="MobiDB-lite"/>
    </source>
</evidence>
<protein>
    <recommendedName>
        <fullName evidence="8">DDE Tnp4 domain-containing protein</fullName>
    </recommendedName>
</protein>
<reference evidence="6" key="1">
    <citation type="submission" date="2023-10" db="EMBL/GenBank/DDBJ databases">
        <title>Genome assemblies of two species of porcelain crab, Petrolisthes cinctipes and Petrolisthes manimaculis (Anomura: Porcellanidae).</title>
        <authorList>
            <person name="Angst P."/>
        </authorList>
    </citation>
    <scope>NUCLEOTIDE SEQUENCE</scope>
    <source>
        <strain evidence="6">PB745_01</strain>
        <tissue evidence="6">Gill</tissue>
    </source>
</reference>
<dbReference type="GO" id="GO:0046872">
    <property type="term" value="F:metal ion binding"/>
    <property type="evidence" value="ECO:0007669"/>
    <property type="project" value="UniProtKB-KW"/>
</dbReference>
<dbReference type="InterPro" id="IPR027805">
    <property type="entry name" value="Transposase_HTH_dom"/>
</dbReference>
<proteinExistence type="predicted"/>
<dbReference type="Pfam" id="PF13359">
    <property type="entry name" value="DDE_Tnp_4"/>
    <property type="match status" value="1"/>
</dbReference>
<evidence type="ECO:0008006" key="8">
    <source>
        <dbReference type="Google" id="ProtNLM"/>
    </source>
</evidence>
<evidence type="ECO:0000313" key="6">
    <source>
        <dbReference type="EMBL" id="KAK3871546.1"/>
    </source>
</evidence>
<accession>A0AAE1FD87</accession>
<evidence type="ECO:0000256" key="1">
    <source>
        <dbReference type="ARBA" id="ARBA00001968"/>
    </source>
</evidence>
<dbReference type="PANTHER" id="PTHR23080">
    <property type="entry name" value="THAP DOMAIN PROTEIN"/>
    <property type="match status" value="1"/>
</dbReference>
<sequence length="395" mass="43617">MTDQENQIPIAGDVVSPMDGVMDMPKGNPGEDSNRHSGDLGLIEKASTRDCGLQVVLTPQRRSKAVLVTPMRADAACSTDPQQLSSATTENMDLSWTSDSCYLDDDHTRDYVPSGSTSSSEDEETARALSLKKARKMIMKNTTGYLGLAKGHCYIIDLICEQLSYHNRGQTLSTRDEVLLVLMVIRTGTLNYIIADMFGVSKSCVSRILAQVVPVMAGCLKELVYWPPSDVIRSRLPLAFKAYYSDVESIIDCFEIQIEKSSSAMTQSMTWSEYKKCNSVKYLISVTPAGLINFISCGRPGRCSDIELLRGSEYLACLKPGMSVLADRGFKEVEGDLVAKGCHLTRPASVAKDQKLPAKEVSRMKVIAGLRIHVERVIRRVRVFKILEMHSCVPL</sequence>